<evidence type="ECO:0000256" key="1">
    <source>
        <dbReference type="SAM" id="Phobius"/>
    </source>
</evidence>
<dbReference type="InterPro" id="IPR033481">
    <property type="entry name" value="Dni1/Fig1"/>
</dbReference>
<feature type="transmembrane region" description="Helical" evidence="1">
    <location>
        <begin position="216"/>
        <end position="243"/>
    </location>
</feature>
<proteinExistence type="predicted"/>
<feature type="transmembrane region" description="Helical" evidence="1">
    <location>
        <begin position="16"/>
        <end position="35"/>
    </location>
</feature>
<feature type="transmembrane region" description="Helical" evidence="1">
    <location>
        <begin position="181"/>
        <end position="204"/>
    </location>
</feature>
<keyword evidence="3" id="KW-1185">Reference proteome</keyword>
<dbReference type="GO" id="GO:0016020">
    <property type="term" value="C:membrane"/>
    <property type="evidence" value="ECO:0007669"/>
    <property type="project" value="InterPro"/>
</dbReference>
<evidence type="ECO:0000313" key="2">
    <source>
        <dbReference type="EMBL" id="KAK0711823.1"/>
    </source>
</evidence>
<feature type="transmembrane region" description="Helical" evidence="1">
    <location>
        <begin position="134"/>
        <end position="161"/>
    </location>
</feature>
<reference evidence="2" key="1">
    <citation type="submission" date="2023-06" db="EMBL/GenBank/DDBJ databases">
        <title>Genome-scale phylogeny and comparative genomics of the fungal order Sordariales.</title>
        <authorList>
            <consortium name="Lawrence Berkeley National Laboratory"/>
            <person name="Hensen N."/>
            <person name="Bonometti L."/>
            <person name="Westerberg I."/>
            <person name="Brannstrom I.O."/>
            <person name="Guillou S."/>
            <person name="Cros-Aarteil S."/>
            <person name="Calhoun S."/>
            <person name="Haridas S."/>
            <person name="Kuo A."/>
            <person name="Mondo S."/>
            <person name="Pangilinan J."/>
            <person name="Riley R."/>
            <person name="Labutti K."/>
            <person name="Andreopoulos B."/>
            <person name="Lipzen A."/>
            <person name="Chen C."/>
            <person name="Yanf M."/>
            <person name="Daum C."/>
            <person name="Ng V."/>
            <person name="Clum A."/>
            <person name="Steindorff A."/>
            <person name="Ohm R."/>
            <person name="Martin F."/>
            <person name="Silar P."/>
            <person name="Natvig D."/>
            <person name="Lalanne C."/>
            <person name="Gautier V."/>
            <person name="Ament-Velasquez S.L."/>
            <person name="Kruys A."/>
            <person name="Hutchinson M.I."/>
            <person name="Powell A.J."/>
            <person name="Barry K."/>
            <person name="Miller A.N."/>
            <person name="Grigoriev I.V."/>
            <person name="Debuchy R."/>
            <person name="Gladieux P."/>
            <person name="Thoren M.H."/>
            <person name="Johannesson H."/>
        </authorList>
    </citation>
    <scope>NUCLEOTIDE SEQUENCE</scope>
    <source>
        <strain evidence="2">SMH4607-1</strain>
    </source>
</reference>
<dbReference type="GO" id="GO:0000747">
    <property type="term" value="P:conjugation with cellular fusion"/>
    <property type="evidence" value="ECO:0007669"/>
    <property type="project" value="TreeGrafter"/>
</dbReference>
<dbReference type="EMBL" id="JAUKUA010000005">
    <property type="protein sequence ID" value="KAK0711823.1"/>
    <property type="molecule type" value="Genomic_DNA"/>
</dbReference>
<accession>A0AA40A9Y3</accession>
<organism evidence="2 3">
    <name type="scientific">Lasiosphaeris hirsuta</name>
    <dbReference type="NCBI Taxonomy" id="260670"/>
    <lineage>
        <taxon>Eukaryota</taxon>
        <taxon>Fungi</taxon>
        <taxon>Dikarya</taxon>
        <taxon>Ascomycota</taxon>
        <taxon>Pezizomycotina</taxon>
        <taxon>Sordariomycetes</taxon>
        <taxon>Sordariomycetidae</taxon>
        <taxon>Sordariales</taxon>
        <taxon>Lasiosphaeriaceae</taxon>
        <taxon>Lasiosphaeris</taxon>
    </lineage>
</organism>
<dbReference type="Proteomes" id="UP001172102">
    <property type="component" value="Unassembled WGS sequence"/>
</dbReference>
<name>A0AA40A9Y3_9PEZI</name>
<keyword evidence="1" id="KW-1133">Transmembrane helix</keyword>
<keyword evidence="1" id="KW-0812">Transmembrane</keyword>
<keyword evidence="1" id="KW-0472">Membrane</keyword>
<evidence type="ECO:0000313" key="3">
    <source>
        <dbReference type="Proteomes" id="UP001172102"/>
    </source>
</evidence>
<dbReference type="AlphaFoldDB" id="A0AA40A9Y3"/>
<dbReference type="PANTHER" id="PTHR28092:SF1">
    <property type="entry name" value="FACTOR-INDUCED GENE 1 PROTEIN"/>
    <property type="match status" value="1"/>
</dbReference>
<dbReference type="GO" id="GO:0043332">
    <property type="term" value="C:mating projection tip"/>
    <property type="evidence" value="ECO:0007669"/>
    <property type="project" value="TreeGrafter"/>
</dbReference>
<dbReference type="Pfam" id="PF12351">
    <property type="entry name" value="Fig1"/>
    <property type="match status" value="1"/>
</dbReference>
<dbReference type="PROSITE" id="PS51257">
    <property type="entry name" value="PROKAR_LIPOPROTEIN"/>
    <property type="match status" value="1"/>
</dbReference>
<gene>
    <name evidence="2" type="ORF">B0H67DRAFT_301454</name>
</gene>
<dbReference type="PANTHER" id="PTHR28092">
    <property type="entry name" value="FACTOR-INDUCED GENE 1 PROTEIN"/>
    <property type="match status" value="1"/>
</dbReference>
<protein>
    <submittedName>
        <fullName evidence="2">Ca2+ regulator and membrane fusion protein Fig1-domain-containing protein</fullName>
    </submittedName>
</protein>
<comment type="caution">
    <text evidence="2">The sequence shown here is derived from an EMBL/GenBank/DDBJ whole genome shotgun (WGS) entry which is preliminary data.</text>
</comment>
<sequence length="266" mass="28621">MSMLRGAVTYVGTHRVLMIITIVSTILVSVLLAGCSSPRNMSSIYVLALSYQKAGQTVLRGTLATEISTSISKALESSTGIEVRAGCFSLCVRRDHGGEWECSRDAQALQTRFLDSDPLSLVSLASAVRDDIMIVLPGFLITQIGLHSIACIALIAFPNWYDEATKGYLFPSRSFARAAQFASGAAALFGLISALWQHTAAIAVRSIMSTAGYGHVISRVGTAAVTLAWASYVMLMLVFVVILRLRSFVQTLEDADETEGSESLRD</sequence>